<evidence type="ECO:0000256" key="2">
    <source>
        <dbReference type="ARBA" id="ARBA00022679"/>
    </source>
</evidence>
<dbReference type="PANTHER" id="PTHR11783">
    <property type="entry name" value="SULFOTRANSFERASE SULT"/>
    <property type="match status" value="1"/>
</dbReference>
<proteinExistence type="inferred from homology"/>
<sequence length="189" mass="21939">MSVPYKYFYDFHIPVGDDWGRFEKVSKRIPEHGEIVISSFPRSGTTLLQHIIFLLLRGGKPADHISEVLEAIPFPEQDGFLDGVQPLAIKSHLPFRLIPFSNDIRYVYIARNPKDVCVSYYHFLKDLPGYSIKSFDEFYEAFLSGELPYGDILDHNLEWYEASSKYSNIFFITYESLVKKKEEVVKDLA</sequence>
<dbReference type="AlphaFoldDB" id="A0AAV1ZN41"/>
<comment type="similarity">
    <text evidence="1">Belongs to the sulfotransferase 1 family.</text>
</comment>
<keyword evidence="2" id="KW-0808">Transferase</keyword>
<evidence type="ECO:0000259" key="3">
    <source>
        <dbReference type="Pfam" id="PF00685"/>
    </source>
</evidence>
<comment type="caution">
    <text evidence="4">The sequence shown here is derived from an EMBL/GenBank/DDBJ whole genome shotgun (WGS) entry which is preliminary data.</text>
</comment>
<keyword evidence="5" id="KW-1185">Reference proteome</keyword>
<dbReference type="Gene3D" id="3.40.50.300">
    <property type="entry name" value="P-loop containing nucleotide triphosphate hydrolases"/>
    <property type="match status" value="1"/>
</dbReference>
<gene>
    <name evidence="4" type="ORF">LARSCL_LOCUS6775</name>
</gene>
<reference evidence="4 5" key="1">
    <citation type="submission" date="2024-04" db="EMBL/GenBank/DDBJ databases">
        <authorList>
            <person name="Rising A."/>
            <person name="Reimegard J."/>
            <person name="Sonavane S."/>
            <person name="Akerstrom W."/>
            <person name="Nylinder S."/>
            <person name="Hedman E."/>
            <person name="Kallberg Y."/>
        </authorList>
    </citation>
    <scope>NUCLEOTIDE SEQUENCE [LARGE SCALE GENOMIC DNA]</scope>
</reference>
<dbReference type="InterPro" id="IPR027417">
    <property type="entry name" value="P-loop_NTPase"/>
</dbReference>
<dbReference type="EMBL" id="CAXIEN010000066">
    <property type="protein sequence ID" value="CAL1273227.1"/>
    <property type="molecule type" value="Genomic_DNA"/>
</dbReference>
<dbReference type="InterPro" id="IPR000863">
    <property type="entry name" value="Sulfotransferase_dom"/>
</dbReference>
<name>A0AAV1ZN41_9ARAC</name>
<accession>A0AAV1ZN41</accession>
<dbReference type="GO" id="GO:0008146">
    <property type="term" value="F:sulfotransferase activity"/>
    <property type="evidence" value="ECO:0007669"/>
    <property type="project" value="InterPro"/>
</dbReference>
<dbReference type="Pfam" id="PF00685">
    <property type="entry name" value="Sulfotransfer_1"/>
    <property type="match status" value="1"/>
</dbReference>
<dbReference type="Proteomes" id="UP001497382">
    <property type="component" value="Unassembled WGS sequence"/>
</dbReference>
<protein>
    <recommendedName>
        <fullName evidence="3">Sulfotransferase domain-containing protein</fullName>
    </recommendedName>
</protein>
<feature type="domain" description="Sulfotransferase" evidence="3">
    <location>
        <begin position="34"/>
        <end position="189"/>
    </location>
</feature>
<evidence type="ECO:0000313" key="4">
    <source>
        <dbReference type="EMBL" id="CAL1273227.1"/>
    </source>
</evidence>
<organism evidence="4 5">
    <name type="scientific">Larinioides sclopetarius</name>
    <dbReference type="NCBI Taxonomy" id="280406"/>
    <lineage>
        <taxon>Eukaryota</taxon>
        <taxon>Metazoa</taxon>
        <taxon>Ecdysozoa</taxon>
        <taxon>Arthropoda</taxon>
        <taxon>Chelicerata</taxon>
        <taxon>Arachnida</taxon>
        <taxon>Araneae</taxon>
        <taxon>Araneomorphae</taxon>
        <taxon>Entelegynae</taxon>
        <taxon>Araneoidea</taxon>
        <taxon>Araneidae</taxon>
        <taxon>Larinioides</taxon>
    </lineage>
</organism>
<evidence type="ECO:0000256" key="1">
    <source>
        <dbReference type="ARBA" id="ARBA00005771"/>
    </source>
</evidence>
<dbReference type="SUPFAM" id="SSF52540">
    <property type="entry name" value="P-loop containing nucleoside triphosphate hydrolases"/>
    <property type="match status" value="1"/>
</dbReference>
<evidence type="ECO:0000313" key="5">
    <source>
        <dbReference type="Proteomes" id="UP001497382"/>
    </source>
</evidence>